<evidence type="ECO:0000313" key="2">
    <source>
        <dbReference type="Proteomes" id="UP000271162"/>
    </source>
</evidence>
<dbReference type="Proteomes" id="UP000271162">
    <property type="component" value="Unassembled WGS sequence"/>
</dbReference>
<reference evidence="1 2" key="2">
    <citation type="submission" date="2018-11" db="EMBL/GenBank/DDBJ databases">
        <authorList>
            <consortium name="Pathogen Informatics"/>
        </authorList>
    </citation>
    <scope>NUCLEOTIDE SEQUENCE [LARGE SCALE GENOMIC DNA]</scope>
</reference>
<evidence type="ECO:0000313" key="3">
    <source>
        <dbReference type="WBParaSite" id="NBR_0000505501-mRNA-1"/>
    </source>
</evidence>
<dbReference type="EMBL" id="UYSL01011040">
    <property type="protein sequence ID" value="VDL68645.1"/>
    <property type="molecule type" value="Genomic_DNA"/>
</dbReference>
<evidence type="ECO:0000313" key="1">
    <source>
        <dbReference type="EMBL" id="VDL68645.1"/>
    </source>
</evidence>
<name>A0A0N4XRA3_NIPBR</name>
<reference evidence="3" key="1">
    <citation type="submission" date="2017-02" db="UniProtKB">
        <authorList>
            <consortium name="WormBaseParasite"/>
        </authorList>
    </citation>
    <scope>IDENTIFICATION</scope>
</reference>
<proteinExistence type="predicted"/>
<protein>
    <submittedName>
        <fullName evidence="1 3">Uncharacterized protein</fullName>
    </submittedName>
</protein>
<organism evidence="3">
    <name type="scientific">Nippostrongylus brasiliensis</name>
    <name type="common">Rat hookworm</name>
    <dbReference type="NCBI Taxonomy" id="27835"/>
    <lineage>
        <taxon>Eukaryota</taxon>
        <taxon>Metazoa</taxon>
        <taxon>Ecdysozoa</taxon>
        <taxon>Nematoda</taxon>
        <taxon>Chromadorea</taxon>
        <taxon>Rhabditida</taxon>
        <taxon>Rhabditina</taxon>
        <taxon>Rhabditomorpha</taxon>
        <taxon>Strongyloidea</taxon>
        <taxon>Heligmosomidae</taxon>
        <taxon>Nippostrongylus</taxon>
    </lineage>
</organism>
<gene>
    <name evidence="1" type="ORF">NBR_LOCUS5056</name>
</gene>
<dbReference type="AlphaFoldDB" id="A0A0N4XRA3"/>
<accession>A0A0N4XRA3</accession>
<keyword evidence="2" id="KW-1185">Reference proteome</keyword>
<dbReference type="WBParaSite" id="NBR_0000505501-mRNA-1">
    <property type="protein sequence ID" value="NBR_0000505501-mRNA-1"/>
    <property type="gene ID" value="NBR_0000505501"/>
</dbReference>
<sequence>MCRDKIKSKMLMEKIGHFHQLHSNSHNADVVLWHSWMHLGPAAEASLA</sequence>